<dbReference type="SUPFAM" id="SSF50969">
    <property type="entry name" value="YVTN repeat-like/Quinoprotein amine dehydrogenase"/>
    <property type="match status" value="1"/>
</dbReference>
<dbReference type="CDD" id="cd04730">
    <property type="entry name" value="NPD_like"/>
    <property type="match status" value="1"/>
</dbReference>
<keyword evidence="1" id="KW-0285">Flavoprotein</keyword>
<evidence type="ECO:0000256" key="2">
    <source>
        <dbReference type="ARBA" id="ARBA00022643"/>
    </source>
</evidence>
<dbReference type="SUPFAM" id="SSF51412">
    <property type="entry name" value="Inosine monophosphate dehydrogenase (IMPDH)"/>
    <property type="match status" value="1"/>
</dbReference>
<evidence type="ECO:0000313" key="5">
    <source>
        <dbReference type="Proteomes" id="UP000298061"/>
    </source>
</evidence>
<protein>
    <submittedName>
        <fullName evidence="4">Uncharacterized protein</fullName>
    </submittedName>
</protein>
<gene>
    <name evidence="4" type="ORF">EWM64_g6583</name>
</gene>
<comment type="caution">
    <text evidence="4">The sequence shown here is derived from an EMBL/GenBank/DDBJ whole genome shotgun (WGS) entry which is preliminary data.</text>
</comment>
<dbReference type="Pfam" id="PF03060">
    <property type="entry name" value="NMO"/>
    <property type="match status" value="1"/>
</dbReference>
<reference evidence="4 5" key="1">
    <citation type="submission" date="2019-02" db="EMBL/GenBank/DDBJ databases">
        <title>Genome sequencing of the rare red list fungi Hericium alpestre (H. flagellum).</title>
        <authorList>
            <person name="Buettner E."/>
            <person name="Kellner H."/>
        </authorList>
    </citation>
    <scope>NUCLEOTIDE SEQUENCE [LARGE SCALE GENOMIC DNA]</scope>
    <source>
        <strain evidence="4 5">DSM 108284</strain>
    </source>
</reference>
<sequence length="704" mass="77481">MLRYLDITEVLRCTLVSKAFSALIKQSLELQYKIELFADGMIDNPASVLSIAQRLQVLLDRRRAWERLDIRKSVKLSIHDDCLAYELVGGVFATVGDPSSDHTSLGNSQFIASWLPTASIDEHRVVYRDMGIPVKDFAIDPTQDLLALVERHPDVFGQAMDGLAAPFHGDIRIHLRSLSTNMPHGLARTPILRHPSGIAVSESTTQIAHDVVGMFLSRPFAGLIIWNWKSGETLLHTSHAPQAISDFSFLSPRAYLLTAYDGDGSLEVFTFSNDEVNATAAHHAATLRLPPLTVEAGIGRINTHTGPFTARIPRDAPFDVDSDTRIHVLTLFYVRPVGRMVRLIVDHRVFLPYINQHHDGGAPVVKAWKEWGPKHSRAFRFRQWSHWLRPIIQGGMQWVGVPPLVAAVSEAGGLGVLTALTQPSPDALREAIREVRRRTSKPFGVNITILPTINPPDYEGYARAAVEEGVRIFETAGNNPGPLIQYFKANGAVVIHKCTTIRHAKSAEKRGIDILSIDGFECAGHPGEEDVGGLVLFARAAQELKIPFIASGGIADSRGFAAALALGAEGVNMGTRFMCTVESSIHQNIKEKIVSATEQDTVHIFRTLGNTARVFKNKVAQEVVALERRPGGAKFEDLRDLVSGIRGRVVYEKGDPEYGVWSAGVTIGLIHDIPTCGELVSRMEREAEEIIEGMSKLRKPKPKL</sequence>
<dbReference type="PANTHER" id="PTHR32332:SF20">
    <property type="entry name" value="2-NITROPROPANE DIOXYGENASE-LIKE PROTEIN"/>
    <property type="match status" value="1"/>
</dbReference>
<dbReference type="STRING" id="135208.A0A4Y9ZRM8"/>
<organism evidence="4 5">
    <name type="scientific">Hericium alpestre</name>
    <dbReference type="NCBI Taxonomy" id="135208"/>
    <lineage>
        <taxon>Eukaryota</taxon>
        <taxon>Fungi</taxon>
        <taxon>Dikarya</taxon>
        <taxon>Basidiomycota</taxon>
        <taxon>Agaricomycotina</taxon>
        <taxon>Agaricomycetes</taxon>
        <taxon>Russulales</taxon>
        <taxon>Hericiaceae</taxon>
        <taxon>Hericium</taxon>
    </lineage>
</organism>
<proteinExistence type="predicted"/>
<evidence type="ECO:0000256" key="1">
    <source>
        <dbReference type="ARBA" id="ARBA00022630"/>
    </source>
</evidence>
<dbReference type="PANTHER" id="PTHR32332">
    <property type="entry name" value="2-NITROPROPANE DIOXYGENASE"/>
    <property type="match status" value="1"/>
</dbReference>
<dbReference type="EMBL" id="SFCI01000918">
    <property type="protein sequence ID" value="TFY77432.1"/>
    <property type="molecule type" value="Genomic_DNA"/>
</dbReference>
<dbReference type="AlphaFoldDB" id="A0A4Y9ZRM8"/>
<dbReference type="GO" id="GO:0018580">
    <property type="term" value="F:nitronate monooxygenase activity"/>
    <property type="evidence" value="ECO:0007669"/>
    <property type="project" value="InterPro"/>
</dbReference>
<dbReference type="Gene3D" id="3.20.20.70">
    <property type="entry name" value="Aldolase class I"/>
    <property type="match status" value="1"/>
</dbReference>
<dbReference type="InterPro" id="IPR004136">
    <property type="entry name" value="NMO"/>
</dbReference>
<evidence type="ECO:0000256" key="3">
    <source>
        <dbReference type="ARBA" id="ARBA00023002"/>
    </source>
</evidence>
<keyword evidence="3" id="KW-0560">Oxidoreductase</keyword>
<dbReference type="Proteomes" id="UP000298061">
    <property type="component" value="Unassembled WGS sequence"/>
</dbReference>
<dbReference type="InterPro" id="IPR011044">
    <property type="entry name" value="Quino_amine_DH_bsu"/>
</dbReference>
<name>A0A4Y9ZRM8_9AGAM</name>
<keyword evidence="2" id="KW-0288">FMN</keyword>
<dbReference type="OrthoDB" id="412383at2759"/>
<accession>A0A4Y9ZRM8</accession>
<evidence type="ECO:0000313" key="4">
    <source>
        <dbReference type="EMBL" id="TFY77432.1"/>
    </source>
</evidence>
<keyword evidence="5" id="KW-1185">Reference proteome</keyword>
<dbReference type="InterPro" id="IPR013785">
    <property type="entry name" value="Aldolase_TIM"/>
</dbReference>